<keyword evidence="3" id="KW-1185">Reference proteome</keyword>
<comment type="caution">
    <text evidence="2">The sequence shown here is derived from an EMBL/GenBank/DDBJ whole genome shotgun (WGS) entry which is preliminary data.</text>
</comment>
<protein>
    <submittedName>
        <fullName evidence="2">Glycosyltransferase family 1 protein</fullName>
    </submittedName>
</protein>
<reference evidence="2 3" key="1">
    <citation type="submission" date="2023-07" db="EMBL/GenBank/DDBJ databases">
        <title>Identification of four novel Pseudomonas species associated with bacterial leaf spot of cucurbits.</title>
        <authorList>
            <person name="Fullem K.R."/>
        </authorList>
    </citation>
    <scope>NUCLEOTIDE SEQUENCE [LARGE SCALE GENOMIC DNA]</scope>
    <source>
        <strain evidence="2 3">K18</strain>
    </source>
</reference>
<dbReference type="InterPro" id="IPR001296">
    <property type="entry name" value="Glyco_trans_1"/>
</dbReference>
<evidence type="ECO:0000313" key="2">
    <source>
        <dbReference type="EMBL" id="MDO7896554.1"/>
    </source>
</evidence>
<dbReference type="SUPFAM" id="SSF53756">
    <property type="entry name" value="UDP-Glycosyltransferase/glycogen phosphorylase"/>
    <property type="match status" value="1"/>
</dbReference>
<accession>A0ABT9BVJ4</accession>
<dbReference type="CDD" id="cd03809">
    <property type="entry name" value="GT4_MtfB-like"/>
    <property type="match status" value="1"/>
</dbReference>
<dbReference type="Pfam" id="PF00534">
    <property type="entry name" value="Glycos_transf_1"/>
    <property type="match status" value="1"/>
</dbReference>
<evidence type="ECO:0000313" key="3">
    <source>
        <dbReference type="Proteomes" id="UP001228019"/>
    </source>
</evidence>
<dbReference type="PANTHER" id="PTHR46401">
    <property type="entry name" value="GLYCOSYLTRANSFERASE WBBK-RELATED"/>
    <property type="match status" value="1"/>
</dbReference>
<proteinExistence type="predicted"/>
<sequence>MTRLLVECTYVFEHPEVNSGIQRVVRNVIRELPARDGERECIPVVMVQGKLYEVKSLAPLSTKKLDLASLRIRWEQMANRFWFWHRTLARQWPFKRSVWAHRLLYVGCRLFAFGCLSIPIRLLDRALKGTELPQRCVPLEHRPGDQLVLLDSSWHSDIFPLAEQLKREGVGIVSVIYDLIPLTHPQFCDAGLVKVFNHWFDWIARTADGYITISSTIRDQVRQEMVRRVGEQQVSARWFDYFYLGSELDLADPNRAIDRGLLQMFKQPEPVFLMVSTIEPRKNHTYLLDAFERAWAAGSGARLCIVGKIGWKCEALIERIERHPQLGKRLFMFNSLSDQSLEHAYRHATALVFPSHVEGFGLPLVEAMQRGLPAMGSDIEVFREIGGEFMAYFDLGDPQSLADLVTGLERSGQFPARRPLDQWQWLSWRQASEQLVERIGQHVGAKAPDREAVCG</sequence>
<gene>
    <name evidence="2" type="ORF">Q6A48_06580</name>
</gene>
<dbReference type="PANTHER" id="PTHR46401:SF9">
    <property type="entry name" value="MANNOSYLTRANSFERASE A"/>
    <property type="match status" value="1"/>
</dbReference>
<evidence type="ECO:0000259" key="1">
    <source>
        <dbReference type="Pfam" id="PF00534"/>
    </source>
</evidence>
<dbReference type="RefSeq" id="WP_304552812.1">
    <property type="nucleotide sequence ID" value="NZ_JAUQOP010000006.1"/>
</dbReference>
<name>A0ABT9BVJ4_9PSED</name>
<organism evidence="2 3">
    <name type="scientific">Pseudomonas citrulli</name>
    <dbReference type="NCBI Taxonomy" id="3064347"/>
    <lineage>
        <taxon>Bacteria</taxon>
        <taxon>Pseudomonadati</taxon>
        <taxon>Pseudomonadota</taxon>
        <taxon>Gammaproteobacteria</taxon>
        <taxon>Pseudomonadales</taxon>
        <taxon>Pseudomonadaceae</taxon>
        <taxon>Pseudomonas</taxon>
    </lineage>
</organism>
<dbReference type="Proteomes" id="UP001228019">
    <property type="component" value="Unassembled WGS sequence"/>
</dbReference>
<dbReference type="EMBL" id="JAUQOP010000006">
    <property type="protein sequence ID" value="MDO7896554.1"/>
    <property type="molecule type" value="Genomic_DNA"/>
</dbReference>
<feature type="domain" description="Glycosyl transferase family 1" evidence="1">
    <location>
        <begin position="266"/>
        <end position="412"/>
    </location>
</feature>
<dbReference type="Gene3D" id="3.40.50.2000">
    <property type="entry name" value="Glycogen Phosphorylase B"/>
    <property type="match status" value="1"/>
</dbReference>